<evidence type="ECO:0000313" key="2">
    <source>
        <dbReference type="Proteomes" id="UP000234530"/>
    </source>
</evidence>
<evidence type="ECO:0000313" key="1">
    <source>
        <dbReference type="EMBL" id="AUH62890.1"/>
    </source>
</evidence>
<organism evidence="1 2">
    <name type="scientific">Paracoccus zhejiangensis</name>
    <dbReference type="NCBI Taxonomy" id="1077935"/>
    <lineage>
        <taxon>Bacteria</taxon>
        <taxon>Pseudomonadati</taxon>
        <taxon>Pseudomonadota</taxon>
        <taxon>Alphaproteobacteria</taxon>
        <taxon>Rhodobacterales</taxon>
        <taxon>Paracoccaceae</taxon>
        <taxon>Paracoccus</taxon>
    </lineage>
</organism>
<protein>
    <recommendedName>
        <fullName evidence="3">DUF982 domain-containing protein</fullName>
    </recommendedName>
</protein>
<name>A0A2H5EUB6_9RHOB</name>
<gene>
    <name evidence="1" type="ORF">CX676_00845</name>
</gene>
<dbReference type="KEGG" id="pzh:CX676_00845"/>
<dbReference type="AlphaFoldDB" id="A0A2H5EUB6"/>
<sequence>MPPKYPNITVQLTGHDSNAFMILGLCRRAAKEAGLSQQEIDAFYQEATSGDHDHLIQTAMRWFSCE</sequence>
<dbReference type="EMBL" id="CP025430">
    <property type="protein sequence ID" value="AUH62890.1"/>
    <property type="molecule type" value="Genomic_DNA"/>
</dbReference>
<evidence type="ECO:0008006" key="3">
    <source>
        <dbReference type="Google" id="ProtNLM"/>
    </source>
</evidence>
<proteinExistence type="predicted"/>
<dbReference type="Proteomes" id="UP000234530">
    <property type="component" value="Chromosome"/>
</dbReference>
<keyword evidence="2" id="KW-1185">Reference proteome</keyword>
<accession>A0A2H5EUB6</accession>
<reference evidence="1 2" key="1">
    <citation type="journal article" date="2013" name="Antonie Van Leeuwenhoek">
        <title>Paracoccus zhejiangensis sp. nov., isolated from activated sludge in wastewater-treatment system.</title>
        <authorList>
            <person name="Wu Z.G."/>
            <person name="Zhang D.F."/>
            <person name="Liu Y.L."/>
            <person name="Wang F."/>
            <person name="Jiang X."/>
            <person name="Li C."/>
            <person name="Li S.P."/>
            <person name="Hong Q."/>
            <person name="Li W.J."/>
        </authorList>
    </citation>
    <scope>NUCLEOTIDE SEQUENCE [LARGE SCALE GENOMIC DNA]</scope>
    <source>
        <strain evidence="1 2">J6</strain>
    </source>
</reference>